<dbReference type="GeneID" id="5003073"/>
<dbReference type="AlphaFoldDB" id="A4RZL0"/>
<dbReference type="RefSeq" id="XP_001418591.1">
    <property type="nucleotide sequence ID" value="XM_001418554.1"/>
</dbReference>
<feature type="compositionally biased region" description="Basic and acidic residues" evidence="1">
    <location>
        <begin position="16"/>
        <end position="31"/>
    </location>
</feature>
<evidence type="ECO:0000256" key="1">
    <source>
        <dbReference type="SAM" id="MobiDB-lite"/>
    </source>
</evidence>
<dbReference type="KEGG" id="olu:OSTLU_92966"/>
<reference evidence="3 4" key="1">
    <citation type="journal article" date="2007" name="Proc. Natl. Acad. Sci. U.S.A.">
        <title>The tiny eukaryote Ostreococcus provides genomic insights into the paradox of plankton speciation.</title>
        <authorList>
            <person name="Palenik B."/>
            <person name="Grimwood J."/>
            <person name="Aerts A."/>
            <person name="Rouze P."/>
            <person name="Salamov A."/>
            <person name="Putnam N."/>
            <person name="Dupont C."/>
            <person name="Jorgensen R."/>
            <person name="Derelle E."/>
            <person name="Rombauts S."/>
            <person name="Zhou K."/>
            <person name="Otillar R."/>
            <person name="Merchant S.S."/>
            <person name="Podell S."/>
            <person name="Gaasterland T."/>
            <person name="Napoli C."/>
            <person name="Gendler K."/>
            <person name="Manuell A."/>
            <person name="Tai V."/>
            <person name="Vallon O."/>
            <person name="Piganeau G."/>
            <person name="Jancek S."/>
            <person name="Heijde M."/>
            <person name="Jabbari K."/>
            <person name="Bowler C."/>
            <person name="Lohr M."/>
            <person name="Robbens S."/>
            <person name="Werner G."/>
            <person name="Dubchak I."/>
            <person name="Pazour G.J."/>
            <person name="Ren Q."/>
            <person name="Paulsen I."/>
            <person name="Delwiche C."/>
            <person name="Schmutz J."/>
            <person name="Rokhsar D."/>
            <person name="Van de Peer Y."/>
            <person name="Moreau H."/>
            <person name="Grigoriev I.V."/>
        </authorList>
    </citation>
    <scope>NUCLEOTIDE SEQUENCE [LARGE SCALE GENOMIC DNA]</scope>
    <source>
        <strain evidence="3 4">CCE9901</strain>
    </source>
</reference>
<dbReference type="Pfam" id="PF15072">
    <property type="entry name" value="HROB"/>
    <property type="match status" value="1"/>
</dbReference>
<evidence type="ECO:0000313" key="3">
    <source>
        <dbReference type="EMBL" id="ABO96884.1"/>
    </source>
</evidence>
<dbReference type="OMA" id="CDPTGEI"/>
<keyword evidence="4" id="KW-1185">Reference proteome</keyword>
<name>A4RZL0_OSTLU</name>
<dbReference type="PANTHER" id="PTHR14523">
    <property type="entry name" value="UNCHARACTERIZED PROTEIN C17ORF53 HOMOLOG"/>
    <property type="match status" value="1"/>
</dbReference>
<feature type="region of interest" description="Disordered" evidence="1">
    <location>
        <begin position="1"/>
        <end position="44"/>
    </location>
</feature>
<dbReference type="PANTHER" id="PTHR14523:SF1">
    <property type="entry name" value="HOMOLOGOUS RECOMBINATION OB-FOLD PROTEIN"/>
    <property type="match status" value="1"/>
</dbReference>
<protein>
    <recommendedName>
        <fullName evidence="2">Homologous recombination OB-fold protein OB-fold domain-containing protein</fullName>
    </recommendedName>
</protein>
<accession>A4RZL0</accession>
<evidence type="ECO:0000313" key="4">
    <source>
        <dbReference type="Proteomes" id="UP000001568"/>
    </source>
</evidence>
<gene>
    <name evidence="3" type="ORF">OSTLU_92966</name>
</gene>
<dbReference type="InterPro" id="IPR028045">
    <property type="entry name" value="HROB"/>
</dbReference>
<proteinExistence type="predicted"/>
<dbReference type="HOGENOM" id="CLU_998677_0_0_1"/>
<evidence type="ECO:0000259" key="2">
    <source>
        <dbReference type="Pfam" id="PF15072"/>
    </source>
</evidence>
<feature type="domain" description="Homologous recombination OB-fold protein OB-fold" evidence="2">
    <location>
        <begin position="96"/>
        <end position="177"/>
    </location>
</feature>
<organism evidence="3 4">
    <name type="scientific">Ostreococcus lucimarinus (strain CCE9901)</name>
    <dbReference type="NCBI Taxonomy" id="436017"/>
    <lineage>
        <taxon>Eukaryota</taxon>
        <taxon>Viridiplantae</taxon>
        <taxon>Chlorophyta</taxon>
        <taxon>Mamiellophyceae</taxon>
        <taxon>Mamiellales</taxon>
        <taxon>Bathycoccaceae</taxon>
        <taxon>Ostreococcus</taxon>
    </lineage>
</organism>
<dbReference type="InterPro" id="IPR058570">
    <property type="entry name" value="HROB_OB"/>
</dbReference>
<dbReference type="Proteomes" id="UP000001568">
    <property type="component" value="Chromosome 7"/>
</dbReference>
<sequence>MRPIPGPANAFASRENIAHARANGEGDEGAREATPNDATSSNPAATAEDVLDAALFASAPWRRALDAIDVENFDPNRAECKYNVAWLRRGGWRSGRAPRVAGALRELGATSNGDGAGTLCDPTGEIRVIVHRELMMSERALASGCAVVLRDVPVLSVDATAHALAVTSENLVAVFEADVDAYAASAAKRTRIEREALRERLRESAVIEAVSGVDWEDFEDVAGDFSGYGGDAPPSAEIDHNARDEETVHTDEMMNDVTTAPTPDGPSDFALQLAALYADDGDA</sequence>
<dbReference type="OrthoDB" id="550780at2759"/>
<dbReference type="GO" id="GO:0000725">
    <property type="term" value="P:recombinational repair"/>
    <property type="evidence" value="ECO:0007669"/>
    <property type="project" value="InterPro"/>
</dbReference>
<dbReference type="EMBL" id="CP000587">
    <property type="protein sequence ID" value="ABO96884.1"/>
    <property type="molecule type" value="Genomic_DNA"/>
</dbReference>
<dbReference type="Gramene" id="ABO96884">
    <property type="protein sequence ID" value="ABO96884"/>
    <property type="gene ID" value="OSTLU_92966"/>
</dbReference>